<dbReference type="PANTHER" id="PTHR12873">
    <property type="entry name" value="T7-LIKE MITOCHONDRIAL DNA HELICASE"/>
    <property type="match status" value="1"/>
</dbReference>
<protein>
    <submittedName>
        <fullName evidence="1">Uncharacterized protein</fullName>
    </submittedName>
</protein>
<name>A0A8J5SHM7_ZIZPA</name>
<dbReference type="OrthoDB" id="1898560at2759"/>
<keyword evidence="2" id="KW-1185">Reference proteome</keyword>
<dbReference type="AlphaFoldDB" id="A0A8J5SHM7"/>
<reference evidence="1" key="1">
    <citation type="journal article" date="2021" name="bioRxiv">
        <title>Whole Genome Assembly and Annotation of Northern Wild Rice, Zizania palustris L., Supports a Whole Genome Duplication in the Zizania Genus.</title>
        <authorList>
            <person name="Haas M."/>
            <person name="Kono T."/>
            <person name="Macchietto M."/>
            <person name="Millas R."/>
            <person name="McGilp L."/>
            <person name="Shao M."/>
            <person name="Duquette J."/>
            <person name="Hirsch C.N."/>
            <person name="Kimball J."/>
        </authorList>
    </citation>
    <scope>NUCLEOTIDE SEQUENCE</scope>
    <source>
        <tissue evidence="1">Fresh leaf tissue</tissue>
    </source>
</reference>
<organism evidence="1 2">
    <name type="scientific">Zizania palustris</name>
    <name type="common">Northern wild rice</name>
    <dbReference type="NCBI Taxonomy" id="103762"/>
    <lineage>
        <taxon>Eukaryota</taxon>
        <taxon>Viridiplantae</taxon>
        <taxon>Streptophyta</taxon>
        <taxon>Embryophyta</taxon>
        <taxon>Tracheophyta</taxon>
        <taxon>Spermatophyta</taxon>
        <taxon>Magnoliopsida</taxon>
        <taxon>Liliopsida</taxon>
        <taxon>Poales</taxon>
        <taxon>Poaceae</taxon>
        <taxon>BOP clade</taxon>
        <taxon>Oryzoideae</taxon>
        <taxon>Oryzeae</taxon>
        <taxon>Zizaniinae</taxon>
        <taxon>Zizania</taxon>
    </lineage>
</organism>
<dbReference type="PANTHER" id="PTHR12873:SF0">
    <property type="entry name" value="TWINKLE MTDNA HELICASE"/>
    <property type="match status" value="1"/>
</dbReference>
<evidence type="ECO:0000313" key="2">
    <source>
        <dbReference type="Proteomes" id="UP000729402"/>
    </source>
</evidence>
<sequence>MTPDEFEEGKQWMCEDDCLPSINWVLDLAKAVVLRYGVCGLVIDPCNELDHQQPLNQTETNYYVSQILPKIKRFGQHYSCHVWLIAHPRQVTGVATGWVWVDQYRTRTWTHLDPDPTAPRLEILTHTRCDL</sequence>
<dbReference type="GO" id="GO:0003697">
    <property type="term" value="F:single-stranded DNA binding"/>
    <property type="evidence" value="ECO:0007669"/>
    <property type="project" value="InterPro"/>
</dbReference>
<gene>
    <name evidence="1" type="ORF">GUJ93_ZPchr0006g45774</name>
</gene>
<accession>A0A8J5SHM7</accession>
<dbReference type="GO" id="GO:0043139">
    <property type="term" value="F:5'-3' DNA helicase activity"/>
    <property type="evidence" value="ECO:0007669"/>
    <property type="project" value="InterPro"/>
</dbReference>
<reference evidence="1" key="2">
    <citation type="submission" date="2021-02" db="EMBL/GenBank/DDBJ databases">
        <authorList>
            <person name="Kimball J.A."/>
            <person name="Haas M.W."/>
            <person name="Macchietto M."/>
            <person name="Kono T."/>
            <person name="Duquette J."/>
            <person name="Shao M."/>
        </authorList>
    </citation>
    <scope>NUCLEOTIDE SEQUENCE</scope>
    <source>
        <tissue evidence="1">Fresh leaf tissue</tissue>
    </source>
</reference>
<proteinExistence type="predicted"/>
<dbReference type="InterPro" id="IPR027032">
    <property type="entry name" value="Twinkle-like"/>
</dbReference>
<dbReference type="Proteomes" id="UP000729402">
    <property type="component" value="Unassembled WGS sequence"/>
</dbReference>
<evidence type="ECO:0000313" key="1">
    <source>
        <dbReference type="EMBL" id="KAG8074945.1"/>
    </source>
</evidence>
<comment type="caution">
    <text evidence="1">The sequence shown here is derived from an EMBL/GenBank/DDBJ whole genome shotgun (WGS) entry which is preliminary data.</text>
</comment>
<dbReference type="EMBL" id="JAAALK010000283">
    <property type="protein sequence ID" value="KAG8074945.1"/>
    <property type="molecule type" value="Genomic_DNA"/>
</dbReference>